<keyword evidence="3" id="KW-1185">Reference proteome</keyword>
<evidence type="ECO:0000313" key="2">
    <source>
        <dbReference type="EMBL" id="AFV77245.1"/>
    </source>
</evidence>
<gene>
    <name evidence="2" type="ORF">Theos_2254</name>
</gene>
<dbReference type="Proteomes" id="UP000000211">
    <property type="component" value="Plasmid pTHEOS01"/>
</dbReference>
<dbReference type="OrthoDB" id="32018at2"/>
<reference evidence="2 3" key="1">
    <citation type="journal article" date="2013" name="Genome Announc.">
        <title>Whole Genome Sequencing of Thermus oshimai JL-2 and Thermus thermophilus JL-18, Incomplete Denitrifiers from the United States Great Basin.</title>
        <authorList>
            <person name="Murugapiran S.K."/>
            <person name="Huntemann M."/>
            <person name="Wei C.L."/>
            <person name="Han J."/>
            <person name="Detter J.C."/>
            <person name="Han C.S."/>
            <person name="Erkkila T.H."/>
            <person name="Teshima H."/>
            <person name="Chen A."/>
            <person name="Kyrpides N."/>
            <person name="Mavrommatis K."/>
            <person name="Markowitz V."/>
            <person name="Szeto E."/>
            <person name="Ivanova N."/>
            <person name="Pagani I."/>
            <person name="Lam J."/>
            <person name="McDonald A.I."/>
            <person name="Dodsworth J.A."/>
            <person name="Pati A."/>
            <person name="Goodwin L."/>
            <person name="Peters L."/>
            <person name="Pitluck S."/>
            <person name="Woyke T."/>
            <person name="Hedlund B.P."/>
        </authorList>
    </citation>
    <scope>NUCLEOTIDE SEQUENCE</scope>
    <source>
        <strain evidence="2 3">JL-2</strain>
        <plasmid evidence="2">pTHEOS01</plasmid>
    </source>
</reference>
<dbReference type="RefSeq" id="WP_015065242.1">
    <property type="nucleotide sequence ID" value="NC_019387.1"/>
</dbReference>
<name>K7R1Q2_THEOS</name>
<geneLocation type="plasmid" evidence="2 3">
    <name>pTHEOS01</name>
</geneLocation>
<organism evidence="2 3">
    <name type="scientific">Thermus oshimai JL-2</name>
    <dbReference type="NCBI Taxonomy" id="751945"/>
    <lineage>
        <taxon>Bacteria</taxon>
        <taxon>Thermotogati</taxon>
        <taxon>Deinococcota</taxon>
        <taxon>Deinococci</taxon>
        <taxon>Thermales</taxon>
        <taxon>Thermaceae</taxon>
        <taxon>Thermus</taxon>
    </lineage>
</organism>
<evidence type="ECO:0000256" key="1">
    <source>
        <dbReference type="SAM" id="SignalP"/>
    </source>
</evidence>
<dbReference type="HOGENOM" id="CLU_121468_0_0_0"/>
<keyword evidence="1" id="KW-0732">Signal</keyword>
<sequence>MRRFVLGNALLVAGLSALLASCSGHTVHRVEVDLLSFVPSENRSGTLDVQVGSAETLFPDGDGEKVSIPGAEALVGGGFVGEVELVNNTNGDLTGTLEVRIGPASDTDLFDGNGDQLWGSSSVSLGSGQTGSLALDLTLNPDTDPQVFALVQSGEFRIGAKLSGDSTGTGQVTYTLKRLDLTLRLKLFNLIPNQ</sequence>
<proteinExistence type="predicted"/>
<protein>
    <recommendedName>
        <fullName evidence="4">Lipoprotein</fullName>
    </recommendedName>
</protein>
<dbReference type="EMBL" id="CP003250">
    <property type="protein sequence ID" value="AFV77245.1"/>
    <property type="molecule type" value="Genomic_DNA"/>
</dbReference>
<dbReference type="PROSITE" id="PS51257">
    <property type="entry name" value="PROKAR_LIPOPROTEIN"/>
    <property type="match status" value="1"/>
</dbReference>
<feature type="signal peptide" evidence="1">
    <location>
        <begin position="1"/>
        <end position="20"/>
    </location>
</feature>
<evidence type="ECO:0008006" key="4">
    <source>
        <dbReference type="Google" id="ProtNLM"/>
    </source>
</evidence>
<evidence type="ECO:0000313" key="3">
    <source>
        <dbReference type="Proteomes" id="UP000000211"/>
    </source>
</evidence>
<keyword evidence="2" id="KW-0614">Plasmid</keyword>
<accession>K7R1Q2</accession>
<dbReference type="AlphaFoldDB" id="K7R1Q2"/>
<dbReference type="PATRIC" id="fig|751945.3.peg.2192"/>
<dbReference type="KEGG" id="tos:Theos_2254"/>
<feature type="chain" id="PRO_5003911649" description="Lipoprotein" evidence="1">
    <location>
        <begin position="21"/>
        <end position="194"/>
    </location>
</feature>